<keyword evidence="6 14" id="KW-0479">Metal-binding</keyword>
<feature type="binding site" evidence="14">
    <location>
        <position position="329"/>
    </location>
    <ligand>
        <name>NAD(+)</name>
        <dbReference type="ChEBI" id="CHEBI:57540"/>
    </ligand>
</feature>
<dbReference type="Pfam" id="PF12826">
    <property type="entry name" value="HHH_2"/>
    <property type="match status" value="1"/>
</dbReference>
<reference evidence="19 20" key="1">
    <citation type="journal article" date="2018" name="Syst. Appl. Microbiol.">
        <title>Ereboglobus luteus gen. nov. sp. nov. from cockroach guts, and new insights into the oxygen relationship of the genera Opitutus and Didymococcus (Verrucomicrobia: Opitutaceae).</title>
        <authorList>
            <person name="Tegtmeier D."/>
            <person name="Belitz A."/>
            <person name="Radek R."/>
            <person name="Heimerl T."/>
            <person name="Brune A."/>
        </authorList>
    </citation>
    <scope>NUCLEOTIDE SEQUENCE [LARGE SCALE GENOMIC DNA]</scope>
    <source>
        <strain evidence="19 20">Ho45</strain>
    </source>
</reference>
<dbReference type="Gene3D" id="6.20.10.30">
    <property type="match status" value="1"/>
</dbReference>
<evidence type="ECO:0000313" key="19">
    <source>
        <dbReference type="EMBL" id="AWI08870.1"/>
    </source>
</evidence>
<evidence type="ECO:0000256" key="9">
    <source>
        <dbReference type="ARBA" id="ARBA00022842"/>
    </source>
</evidence>
<feature type="binding site" evidence="14">
    <location>
        <position position="208"/>
    </location>
    <ligand>
        <name>NAD(+)</name>
        <dbReference type="ChEBI" id="CHEBI:57540"/>
    </ligand>
</feature>
<dbReference type="HAMAP" id="MF_01588">
    <property type="entry name" value="DNA_ligase_A"/>
    <property type="match status" value="1"/>
</dbReference>
<evidence type="ECO:0000256" key="15">
    <source>
        <dbReference type="RuleBase" id="RU000618"/>
    </source>
</evidence>
<dbReference type="NCBIfam" id="TIGR00575">
    <property type="entry name" value="dnlj"/>
    <property type="match status" value="1"/>
</dbReference>
<evidence type="ECO:0000256" key="7">
    <source>
        <dbReference type="ARBA" id="ARBA00022763"/>
    </source>
</evidence>
<dbReference type="Gene3D" id="1.10.287.610">
    <property type="entry name" value="Helix hairpin bin"/>
    <property type="match status" value="1"/>
</dbReference>
<dbReference type="InterPro" id="IPR004150">
    <property type="entry name" value="NAD_DNA_ligase_OB"/>
</dbReference>
<dbReference type="FunFam" id="2.40.50.140:FF:000012">
    <property type="entry name" value="DNA ligase"/>
    <property type="match status" value="1"/>
</dbReference>
<keyword evidence="5 14" id="KW-0235">DNA replication</keyword>
<keyword evidence="9 14" id="KW-0460">Magnesium</keyword>
<protein>
    <recommendedName>
        <fullName evidence="3 14">DNA ligase</fullName>
        <ecNumber evidence="2 14">6.5.1.2</ecNumber>
    </recommendedName>
    <alternativeName>
        <fullName evidence="14">Polydeoxyribonucleotide synthase [NAD(+)]</fullName>
    </alternativeName>
</protein>
<evidence type="ECO:0000256" key="8">
    <source>
        <dbReference type="ARBA" id="ARBA00022833"/>
    </source>
</evidence>
<dbReference type="KEGG" id="elut:CKA38_06030"/>
<feature type="binding site" evidence="14">
    <location>
        <position position="169"/>
    </location>
    <ligand>
        <name>NAD(+)</name>
        <dbReference type="ChEBI" id="CHEBI:57540"/>
    </ligand>
</feature>
<evidence type="ECO:0000256" key="13">
    <source>
        <dbReference type="ARBA" id="ARBA00060881"/>
    </source>
</evidence>
<dbReference type="RefSeq" id="WP_108824682.1">
    <property type="nucleotide sequence ID" value="NZ_CP023004.1"/>
</dbReference>
<feature type="binding site" evidence="14">
    <location>
        <position position="146"/>
    </location>
    <ligand>
        <name>NAD(+)</name>
        <dbReference type="ChEBI" id="CHEBI:57540"/>
    </ligand>
</feature>
<evidence type="ECO:0000256" key="16">
    <source>
        <dbReference type="SAM" id="MobiDB-lite"/>
    </source>
</evidence>
<dbReference type="PROSITE" id="PS01056">
    <property type="entry name" value="DNA_LIGASE_N2"/>
    <property type="match status" value="1"/>
</dbReference>
<dbReference type="InterPro" id="IPR010994">
    <property type="entry name" value="RuvA_2-like"/>
</dbReference>
<dbReference type="GO" id="GO:0006260">
    <property type="term" value="P:DNA replication"/>
    <property type="evidence" value="ECO:0007669"/>
    <property type="project" value="UniProtKB-KW"/>
</dbReference>
<feature type="binding site" evidence="14">
    <location>
        <begin position="60"/>
        <end position="64"/>
    </location>
    <ligand>
        <name>NAD(+)</name>
        <dbReference type="ChEBI" id="CHEBI:57540"/>
    </ligand>
</feature>
<evidence type="ECO:0000256" key="2">
    <source>
        <dbReference type="ARBA" id="ARBA00012722"/>
    </source>
</evidence>
<feature type="signal peptide" evidence="17">
    <location>
        <begin position="1"/>
        <end position="28"/>
    </location>
</feature>
<evidence type="ECO:0000256" key="4">
    <source>
        <dbReference type="ARBA" id="ARBA00022598"/>
    </source>
</evidence>
<evidence type="ECO:0000256" key="12">
    <source>
        <dbReference type="ARBA" id="ARBA00034005"/>
    </source>
</evidence>
<dbReference type="Gene3D" id="1.10.150.20">
    <property type="entry name" value="5' to 3' exonuclease, C-terminal subdomain"/>
    <property type="match status" value="2"/>
</dbReference>
<dbReference type="Pfam" id="PF01653">
    <property type="entry name" value="DNA_ligase_aden"/>
    <property type="match status" value="1"/>
</dbReference>
<keyword evidence="11 14" id="KW-0234">DNA repair</keyword>
<feature type="binding site" evidence="14">
    <location>
        <position position="449"/>
    </location>
    <ligand>
        <name>Zn(2+)</name>
        <dbReference type="ChEBI" id="CHEBI:29105"/>
    </ligand>
</feature>
<feature type="binding site" evidence="14">
    <location>
        <position position="470"/>
    </location>
    <ligand>
        <name>Zn(2+)</name>
        <dbReference type="ChEBI" id="CHEBI:29105"/>
    </ligand>
</feature>
<accession>A0A2U8E242</accession>
<dbReference type="PIRSF" id="PIRSF001604">
    <property type="entry name" value="LigA"/>
    <property type="match status" value="1"/>
</dbReference>
<dbReference type="Proteomes" id="UP000244896">
    <property type="component" value="Chromosome"/>
</dbReference>
<dbReference type="CDD" id="cd00114">
    <property type="entry name" value="LIGANc"/>
    <property type="match status" value="1"/>
</dbReference>
<feature type="domain" description="NAD-dependent DNA ligase N-terminal" evidence="18">
    <location>
        <begin position="31"/>
        <end position="491"/>
    </location>
</feature>
<dbReference type="SUPFAM" id="SSF50249">
    <property type="entry name" value="Nucleic acid-binding proteins"/>
    <property type="match status" value="1"/>
</dbReference>
<keyword evidence="7 14" id="KW-0227">DNA damage</keyword>
<feature type="region of interest" description="Disordered" evidence="16">
    <location>
        <begin position="75"/>
        <end position="94"/>
    </location>
</feature>
<keyword evidence="20" id="KW-1185">Reference proteome</keyword>
<dbReference type="InterPro" id="IPR001679">
    <property type="entry name" value="DNA_ligase"/>
</dbReference>
<feature type="binding site" evidence="14">
    <location>
        <position position="475"/>
    </location>
    <ligand>
        <name>Zn(2+)</name>
        <dbReference type="ChEBI" id="CHEBI:29105"/>
    </ligand>
</feature>
<evidence type="ECO:0000256" key="3">
    <source>
        <dbReference type="ARBA" id="ARBA00013308"/>
    </source>
</evidence>
<name>A0A2U8E242_9BACT</name>
<dbReference type="EMBL" id="CP023004">
    <property type="protein sequence ID" value="AWI08870.1"/>
    <property type="molecule type" value="Genomic_DNA"/>
</dbReference>
<feature type="active site" description="N6-AMP-lysine intermediate" evidence="14">
    <location>
        <position position="148"/>
    </location>
</feature>
<dbReference type="GO" id="GO:0046872">
    <property type="term" value="F:metal ion binding"/>
    <property type="evidence" value="ECO:0007669"/>
    <property type="project" value="UniProtKB-KW"/>
</dbReference>
<evidence type="ECO:0000256" key="10">
    <source>
        <dbReference type="ARBA" id="ARBA00023027"/>
    </source>
</evidence>
<evidence type="ECO:0000256" key="5">
    <source>
        <dbReference type="ARBA" id="ARBA00022705"/>
    </source>
</evidence>
<dbReference type="AlphaFoldDB" id="A0A2U8E242"/>
<evidence type="ECO:0000256" key="1">
    <source>
        <dbReference type="ARBA" id="ARBA00004067"/>
    </source>
</evidence>
<evidence type="ECO:0000256" key="14">
    <source>
        <dbReference type="HAMAP-Rule" id="MF_01588"/>
    </source>
</evidence>
<evidence type="ECO:0000256" key="11">
    <source>
        <dbReference type="ARBA" id="ARBA00023204"/>
    </source>
</evidence>
<keyword evidence="17" id="KW-0732">Signal</keyword>
<feature type="binding site" evidence="14">
    <location>
        <position position="353"/>
    </location>
    <ligand>
        <name>NAD(+)</name>
        <dbReference type="ChEBI" id="CHEBI:57540"/>
    </ligand>
</feature>
<keyword evidence="14" id="KW-0464">Manganese</keyword>
<keyword evidence="10 14" id="KW-0520">NAD</keyword>
<dbReference type="SMART" id="SM00532">
    <property type="entry name" value="LIGANc"/>
    <property type="match status" value="1"/>
</dbReference>
<evidence type="ECO:0000256" key="6">
    <source>
        <dbReference type="ARBA" id="ARBA00022723"/>
    </source>
</evidence>
<dbReference type="InterPro" id="IPR013839">
    <property type="entry name" value="DNAligase_adenylation"/>
</dbReference>
<dbReference type="PANTHER" id="PTHR23389:SF9">
    <property type="entry name" value="DNA LIGASE"/>
    <property type="match status" value="1"/>
</dbReference>
<dbReference type="PROSITE" id="PS01055">
    <property type="entry name" value="DNA_LIGASE_N1"/>
    <property type="match status" value="1"/>
</dbReference>
<dbReference type="InterPro" id="IPR033136">
    <property type="entry name" value="DNA_ligase_CS"/>
</dbReference>
<dbReference type="NCBIfam" id="NF005932">
    <property type="entry name" value="PRK07956.1"/>
    <property type="match status" value="1"/>
</dbReference>
<dbReference type="PANTHER" id="PTHR23389">
    <property type="entry name" value="CHROMOSOME TRANSMISSION FIDELITY FACTOR 18"/>
    <property type="match status" value="1"/>
</dbReference>
<feature type="chain" id="PRO_5016095584" description="DNA ligase" evidence="17">
    <location>
        <begin position="29"/>
        <end position="628"/>
    </location>
</feature>
<dbReference type="SUPFAM" id="SSF47781">
    <property type="entry name" value="RuvA domain 2-like"/>
    <property type="match status" value="1"/>
</dbReference>
<dbReference type="SUPFAM" id="SSF56091">
    <property type="entry name" value="DNA ligase/mRNA capping enzyme, catalytic domain"/>
    <property type="match status" value="1"/>
</dbReference>
<keyword evidence="8 14" id="KW-0862">Zinc</keyword>
<dbReference type="InterPro" id="IPR018239">
    <property type="entry name" value="DNA_ligase_AS"/>
</dbReference>
<dbReference type="Pfam" id="PF03120">
    <property type="entry name" value="OB_DNA_ligase"/>
    <property type="match status" value="1"/>
</dbReference>
<dbReference type="InterPro" id="IPR013840">
    <property type="entry name" value="DNAligase_N"/>
</dbReference>
<feature type="binding site" evidence="14">
    <location>
        <begin position="110"/>
        <end position="111"/>
    </location>
    <ligand>
        <name>NAD(+)</name>
        <dbReference type="ChEBI" id="CHEBI:57540"/>
    </ligand>
</feature>
<evidence type="ECO:0000256" key="17">
    <source>
        <dbReference type="SAM" id="SignalP"/>
    </source>
</evidence>
<proteinExistence type="inferred from homology"/>
<comment type="cofactor">
    <cofactor evidence="14">
        <name>Mg(2+)</name>
        <dbReference type="ChEBI" id="CHEBI:18420"/>
    </cofactor>
    <cofactor evidence="14">
        <name>Mn(2+)</name>
        <dbReference type="ChEBI" id="CHEBI:29035"/>
    </cofactor>
</comment>
<comment type="catalytic activity">
    <reaction evidence="12 14 15">
        <text>NAD(+) + (deoxyribonucleotide)n-3'-hydroxyl + 5'-phospho-(deoxyribonucleotide)m = (deoxyribonucleotide)n+m + AMP + beta-nicotinamide D-nucleotide.</text>
        <dbReference type="EC" id="6.5.1.2"/>
    </reaction>
</comment>
<keyword evidence="4 14" id="KW-0436">Ligase</keyword>
<dbReference type="Gene3D" id="2.40.50.140">
    <property type="entry name" value="Nucleic acid-binding proteins"/>
    <property type="match status" value="1"/>
</dbReference>
<organism evidence="19 20">
    <name type="scientific">Ereboglobus luteus</name>
    <dbReference type="NCBI Taxonomy" id="1796921"/>
    <lineage>
        <taxon>Bacteria</taxon>
        <taxon>Pseudomonadati</taxon>
        <taxon>Verrucomicrobiota</taxon>
        <taxon>Opitutia</taxon>
        <taxon>Opitutales</taxon>
        <taxon>Opitutaceae</taxon>
        <taxon>Ereboglobus</taxon>
    </lineage>
</organism>
<comment type="similarity">
    <text evidence="13 14">Belongs to the NAD-dependent DNA ligase family. LigA subfamily.</text>
</comment>
<dbReference type="EC" id="6.5.1.2" evidence="2 14"/>
<dbReference type="GO" id="GO:0003911">
    <property type="term" value="F:DNA ligase (NAD+) activity"/>
    <property type="evidence" value="ECO:0007669"/>
    <property type="project" value="UniProtKB-UniRule"/>
</dbReference>
<comment type="function">
    <text evidence="1 14">DNA ligase that catalyzes the formation of phosphodiester linkages between 5'-phosphoryl and 3'-hydroxyl groups in double-stranded DNA using NAD as a coenzyme and as the energy source for the reaction. It is essential for DNA replication and repair of damaged DNA.</text>
</comment>
<feature type="binding site" evidence="14">
    <location>
        <position position="452"/>
    </location>
    <ligand>
        <name>Zn(2+)</name>
        <dbReference type="ChEBI" id="CHEBI:29105"/>
    </ligand>
</feature>
<dbReference type="GO" id="GO:0006281">
    <property type="term" value="P:DNA repair"/>
    <property type="evidence" value="ECO:0007669"/>
    <property type="project" value="UniProtKB-KW"/>
</dbReference>
<evidence type="ECO:0000313" key="20">
    <source>
        <dbReference type="Proteomes" id="UP000244896"/>
    </source>
</evidence>
<sequence length="628" mass="67576">MQIPPLRLLASKLSLLLFVFLLAPFAPGAGDDATRIEQLRVEIARHDDLYYKAAAPEISDTEYDALKRELSELETANPGLASRQSPTRRVAGDGHDNFFKRRSHIAPMLSLENTYDENAVRAFDRKIRKQLASPPAAVATLQYVVEPKIDGAGINIVYENGKLTQVITRGDGAEGDNIVANVRAARALPEQLVDDGNGLPSFIEIRGEIHMPLADFNRINAQRAAEGRPLYANARNLAAGSMKLHDPAEVARRGLRVFVFGIGACEPGTEMRKPIASQGELHARFRAWGLPVMEKTWVADSPEKLLAAINELSAMRPQLAYLIDGAVIKVDSFAAQNRLGSGSTAPNWAIAYKYSPRSAETRVRAITLQVGRTGAITPVAELEPVMLAGTKITRASLHNPREMVRKGIGVGDIVVIEKAGEIIPEIVRVKTEARSPENPVAPFSFPKNCPECGTPLVGSGDAGDEIANRCPNTQCAGQVKRRIAHFASKQCVNISGLGEATIGKLVDGGLVRDAADLYELEAAQIAKIIRSEKNAARLHASIASSRRADLWRVIAGLGIPDAGAATARALVKKYNSLAAFIAADEASLVAISGVNKKSAASIAAWLADPANRALVERLDKHGLGSRKR</sequence>
<evidence type="ECO:0000259" key="18">
    <source>
        <dbReference type="SMART" id="SM00532"/>
    </source>
</evidence>
<gene>
    <name evidence="14" type="primary">ligA</name>
    <name evidence="19" type="ORF">CKA38_06030</name>
</gene>
<dbReference type="InterPro" id="IPR041663">
    <property type="entry name" value="DisA/LigA_HHH"/>
</dbReference>
<dbReference type="Gene3D" id="3.30.470.30">
    <property type="entry name" value="DNA ligase/mRNA capping enzyme"/>
    <property type="match status" value="1"/>
</dbReference>
<dbReference type="InterPro" id="IPR012340">
    <property type="entry name" value="NA-bd_OB-fold"/>
</dbReference>
<dbReference type="OrthoDB" id="9759736at2"/>